<keyword evidence="10" id="KW-1185">Reference proteome</keyword>
<feature type="binding site" evidence="5">
    <location>
        <position position="270"/>
    </location>
    <ligand>
        <name>FAD</name>
        <dbReference type="ChEBI" id="CHEBI:57692"/>
    </ligand>
</feature>
<keyword evidence="4 7" id="KW-0157">Chromophore</keyword>
<comment type="cofactor">
    <cofactor evidence="5">
        <name>FAD</name>
        <dbReference type="ChEBI" id="CHEBI:57692"/>
    </cofactor>
    <text evidence="5">Binds 1 FAD per subunit.</text>
</comment>
<organism evidence="9 10">
    <name type="scientific">Pontivivens ytuae</name>
    <dbReference type="NCBI Taxonomy" id="2789856"/>
    <lineage>
        <taxon>Bacteria</taxon>
        <taxon>Pseudomonadati</taxon>
        <taxon>Pseudomonadota</taxon>
        <taxon>Alphaproteobacteria</taxon>
        <taxon>Rhodobacterales</taxon>
        <taxon>Paracoccaceae</taxon>
        <taxon>Pontivivens</taxon>
    </lineage>
</organism>
<dbReference type="SUPFAM" id="SSF52425">
    <property type="entry name" value="Cryptochrome/photolyase, N-terminal domain"/>
    <property type="match status" value="1"/>
</dbReference>
<feature type="binding site" evidence="5">
    <location>
        <begin position="370"/>
        <end position="372"/>
    </location>
    <ligand>
        <name>FAD</name>
        <dbReference type="ChEBI" id="CHEBI:57692"/>
    </ligand>
</feature>
<dbReference type="PROSITE" id="PS00394">
    <property type="entry name" value="DNA_PHOTOLYASES_1_1"/>
    <property type="match status" value="1"/>
</dbReference>
<dbReference type="InterPro" id="IPR006050">
    <property type="entry name" value="DNA_photolyase_N"/>
</dbReference>
<feature type="site" description="Electron transfer via tryptophanyl radical" evidence="6">
    <location>
        <position position="304"/>
    </location>
</feature>
<sequence length="467" mass="52812">MPSPTILWLRRDLRLSDHPALVAAIGRGGPVIPVFIRDGQVDDMGAAPKWRLGLSLDDLAKRFEEKGSRLIFRSGEALDVLLKLVEETGATAVHWSRLYDSRSIDRDSKVKSALKDTGIEAVSHEGHVLHEPWTVETGTGGFYKVYTPYWKAVKDRDVPEPEATPSTVPAPDTWPSSETLEAWALGTSMRRGADVVARYVSVGEEAARGRLGSFMGHGIHSYSDERDRPDHDGTSRLSQHLALGEIGIRTVWHAAYRQLHDKGGAGPETFLKELVWRDFAWHLIHHTPHIRDTAWREEWAEFPWQKDNAEATKWKRGLTGEPIVDAGMRELYVTGYMHNRVRMIVASYLTKHLMTSWRVGHDWFEDCLVDHDPASNALGWQWSAGSGPDATPYFRVFNPQTQAEKFDPDGVYRKRWLDVDASDEAAAFYDAIPESWGLSPDDAYPERMIGLKEGRQRALDAYEDFKN</sequence>
<reference evidence="9 10" key="1">
    <citation type="submission" date="2020-11" db="EMBL/GenBank/DDBJ databases">
        <title>Description of Pontivivens ytuae sp. nov. isolated from deep sea sediment of Mariana Trench.</title>
        <authorList>
            <person name="Wang Z."/>
            <person name="Sun Q.-L."/>
            <person name="Xu X.-D."/>
            <person name="Tang Y.-Z."/>
            <person name="Zhang J."/>
        </authorList>
    </citation>
    <scope>NUCLEOTIDE SEQUENCE [LARGE SCALE GENOMIC DNA]</scope>
    <source>
        <strain evidence="9 10">MT2928</strain>
    </source>
</reference>
<dbReference type="Pfam" id="PF00875">
    <property type="entry name" value="DNA_photolyase"/>
    <property type="match status" value="1"/>
</dbReference>
<dbReference type="Gene3D" id="3.40.50.620">
    <property type="entry name" value="HUPs"/>
    <property type="match status" value="1"/>
</dbReference>
<dbReference type="GO" id="GO:0006950">
    <property type="term" value="P:response to stress"/>
    <property type="evidence" value="ECO:0007669"/>
    <property type="project" value="UniProtKB-ARBA"/>
</dbReference>
<evidence type="ECO:0000256" key="1">
    <source>
        <dbReference type="ARBA" id="ARBA00001932"/>
    </source>
</evidence>
<evidence type="ECO:0000256" key="2">
    <source>
        <dbReference type="ARBA" id="ARBA00022630"/>
    </source>
</evidence>
<accession>A0A7S9LQL6</accession>
<comment type="cofactor">
    <cofactor evidence="1">
        <name>(6R)-5,10-methylene-5,6,7,8-tetrahydrofolate</name>
        <dbReference type="ChEBI" id="CHEBI:15636"/>
    </cofactor>
</comment>
<dbReference type="InterPro" id="IPR014729">
    <property type="entry name" value="Rossmann-like_a/b/a_fold"/>
</dbReference>
<dbReference type="EMBL" id="CP064942">
    <property type="protein sequence ID" value="QPH53492.1"/>
    <property type="molecule type" value="Genomic_DNA"/>
</dbReference>
<dbReference type="InterPro" id="IPR036134">
    <property type="entry name" value="Crypto/Photolyase_FAD-like_sf"/>
</dbReference>
<feature type="domain" description="Photolyase/cryptochrome alpha/beta" evidence="8">
    <location>
        <begin position="3"/>
        <end position="129"/>
    </location>
</feature>
<feature type="binding site" evidence="5">
    <location>
        <position position="222"/>
    </location>
    <ligand>
        <name>FAD</name>
        <dbReference type="ChEBI" id="CHEBI:57692"/>
    </ligand>
</feature>
<dbReference type="PANTHER" id="PTHR11455:SF9">
    <property type="entry name" value="CRYPTOCHROME CIRCADIAN CLOCK 5 ISOFORM X1"/>
    <property type="match status" value="1"/>
</dbReference>
<evidence type="ECO:0000256" key="7">
    <source>
        <dbReference type="RuleBase" id="RU004182"/>
    </source>
</evidence>
<dbReference type="RefSeq" id="WP_196102701.1">
    <property type="nucleotide sequence ID" value="NZ_CP064942.1"/>
</dbReference>
<name>A0A7S9LQL6_9RHOB</name>
<dbReference type="PANTHER" id="PTHR11455">
    <property type="entry name" value="CRYPTOCHROME"/>
    <property type="match status" value="1"/>
</dbReference>
<protein>
    <submittedName>
        <fullName evidence="9">Deoxyribodipyrimidine photo-lyase</fullName>
    </submittedName>
</protein>
<keyword evidence="3 5" id="KW-0274">FAD</keyword>
<evidence type="ECO:0000256" key="4">
    <source>
        <dbReference type="ARBA" id="ARBA00022991"/>
    </source>
</evidence>
<evidence type="ECO:0000259" key="8">
    <source>
        <dbReference type="PROSITE" id="PS51645"/>
    </source>
</evidence>
<feature type="site" description="Electron transfer via tryptophanyl radical" evidence="6">
    <location>
        <position position="380"/>
    </location>
</feature>
<gene>
    <name evidence="9" type="ORF">I0K15_17150</name>
</gene>
<dbReference type="InterPro" id="IPR036155">
    <property type="entry name" value="Crypto/Photolyase_N_sf"/>
</dbReference>
<comment type="similarity">
    <text evidence="7">Belongs to the DNA photolyase family.</text>
</comment>
<keyword evidence="2 5" id="KW-0285">Flavoprotein</keyword>
<dbReference type="InterPro" id="IPR005101">
    <property type="entry name" value="Cryptochr/Photolyase_FAD-bd"/>
</dbReference>
<evidence type="ECO:0000313" key="10">
    <source>
        <dbReference type="Proteomes" id="UP000594800"/>
    </source>
</evidence>
<evidence type="ECO:0000256" key="5">
    <source>
        <dbReference type="PIRSR" id="PIRSR602081-1"/>
    </source>
</evidence>
<dbReference type="Pfam" id="PF03441">
    <property type="entry name" value="FAD_binding_7"/>
    <property type="match status" value="1"/>
</dbReference>
<dbReference type="PRINTS" id="PR00147">
    <property type="entry name" value="DNAPHOTLYASE"/>
</dbReference>
<dbReference type="PROSITE" id="PS51645">
    <property type="entry name" value="PHR_CRY_ALPHA_BETA"/>
    <property type="match status" value="1"/>
</dbReference>
<dbReference type="GO" id="GO:0003677">
    <property type="term" value="F:DNA binding"/>
    <property type="evidence" value="ECO:0007669"/>
    <property type="project" value="TreeGrafter"/>
</dbReference>
<evidence type="ECO:0000256" key="3">
    <source>
        <dbReference type="ARBA" id="ARBA00022827"/>
    </source>
</evidence>
<dbReference type="AlphaFoldDB" id="A0A7S9LQL6"/>
<feature type="site" description="Electron transfer via tryptophanyl radical" evidence="6">
    <location>
        <position position="357"/>
    </location>
</feature>
<evidence type="ECO:0000313" key="9">
    <source>
        <dbReference type="EMBL" id="QPH53492.1"/>
    </source>
</evidence>
<dbReference type="KEGG" id="poz:I0K15_17150"/>
<feature type="binding site" evidence="5">
    <location>
        <begin position="234"/>
        <end position="238"/>
    </location>
    <ligand>
        <name>FAD</name>
        <dbReference type="ChEBI" id="CHEBI:57692"/>
    </ligand>
</feature>
<dbReference type="Gene3D" id="1.25.40.80">
    <property type="match status" value="1"/>
</dbReference>
<dbReference type="Gene3D" id="1.10.579.10">
    <property type="entry name" value="DNA Cyclobutane Dipyrimidine Photolyase, subunit A, domain 3"/>
    <property type="match status" value="1"/>
</dbReference>
<dbReference type="InterPro" id="IPR018394">
    <property type="entry name" value="DNA_photolyase_1_CS_C"/>
</dbReference>
<keyword evidence="9" id="KW-0456">Lyase</keyword>
<dbReference type="GO" id="GO:0006139">
    <property type="term" value="P:nucleobase-containing compound metabolic process"/>
    <property type="evidence" value="ECO:0007669"/>
    <property type="project" value="UniProtKB-ARBA"/>
</dbReference>
<dbReference type="Proteomes" id="UP000594800">
    <property type="component" value="Chromosome"/>
</dbReference>
<dbReference type="GO" id="GO:0003904">
    <property type="term" value="F:deoxyribodipyrimidine photo-lyase activity"/>
    <property type="evidence" value="ECO:0007669"/>
    <property type="project" value="TreeGrafter"/>
</dbReference>
<proteinExistence type="inferred from homology"/>
<evidence type="ECO:0000256" key="6">
    <source>
        <dbReference type="PIRSR" id="PIRSR602081-2"/>
    </source>
</evidence>
<dbReference type="GO" id="GO:0009416">
    <property type="term" value="P:response to light stimulus"/>
    <property type="evidence" value="ECO:0007669"/>
    <property type="project" value="TreeGrafter"/>
</dbReference>
<dbReference type="InterPro" id="IPR002081">
    <property type="entry name" value="Cryptochrome/DNA_photolyase_1"/>
</dbReference>
<dbReference type="GO" id="GO:0071949">
    <property type="term" value="F:FAD binding"/>
    <property type="evidence" value="ECO:0007669"/>
    <property type="project" value="TreeGrafter"/>
</dbReference>
<dbReference type="SUPFAM" id="SSF48173">
    <property type="entry name" value="Cryptochrome/photolyase FAD-binding domain"/>
    <property type="match status" value="1"/>
</dbReference>